<dbReference type="Pfam" id="PF04675">
    <property type="entry name" value="DNA_ligase_A_N"/>
    <property type="match status" value="1"/>
</dbReference>
<dbReference type="PANTHER" id="PTHR45997:SF2">
    <property type="entry name" value="ATP DEPENDENT DNA LIGASE DOMAIN PROTEIN (AFU_ORTHOLOGUE AFUA_5G02430)"/>
    <property type="match status" value="1"/>
</dbReference>
<dbReference type="GO" id="GO:0005524">
    <property type="term" value="F:ATP binding"/>
    <property type="evidence" value="ECO:0007669"/>
    <property type="project" value="UniProtKB-KW"/>
</dbReference>
<dbReference type="GO" id="GO:0006297">
    <property type="term" value="P:nucleotide-excision repair, DNA gap filling"/>
    <property type="evidence" value="ECO:0007669"/>
    <property type="project" value="TreeGrafter"/>
</dbReference>
<dbReference type="InterPro" id="IPR012310">
    <property type="entry name" value="DNA_ligase_ATP-dep_cent"/>
</dbReference>
<keyword evidence="9" id="KW-1185">Reference proteome</keyword>
<comment type="caution">
    <text evidence="8">The sequence shown here is derived from an EMBL/GenBank/DDBJ whole genome shotgun (WGS) entry which is preliminary data.</text>
</comment>
<feature type="compositionally biased region" description="Low complexity" evidence="6">
    <location>
        <begin position="731"/>
        <end position="744"/>
    </location>
</feature>
<organism evidence="8 9">
    <name type="scientific">Penicillium frequentans</name>
    <dbReference type="NCBI Taxonomy" id="3151616"/>
    <lineage>
        <taxon>Eukaryota</taxon>
        <taxon>Fungi</taxon>
        <taxon>Dikarya</taxon>
        <taxon>Ascomycota</taxon>
        <taxon>Pezizomycotina</taxon>
        <taxon>Eurotiomycetes</taxon>
        <taxon>Eurotiomycetidae</taxon>
        <taxon>Eurotiales</taxon>
        <taxon>Aspergillaceae</taxon>
        <taxon>Penicillium</taxon>
    </lineage>
</organism>
<dbReference type="PANTHER" id="PTHR45997">
    <property type="entry name" value="DNA LIGASE 4"/>
    <property type="match status" value="1"/>
</dbReference>
<keyword evidence="4" id="KW-0067">ATP-binding</keyword>
<dbReference type="PROSITE" id="PS50160">
    <property type="entry name" value="DNA_LIGASE_A3"/>
    <property type="match status" value="1"/>
</dbReference>
<keyword evidence="3" id="KW-0547">Nucleotide-binding</keyword>
<dbReference type="GO" id="GO:0006303">
    <property type="term" value="P:double-strand break repair via nonhomologous end joining"/>
    <property type="evidence" value="ECO:0007669"/>
    <property type="project" value="TreeGrafter"/>
</dbReference>
<sequence>MGFKFAFLGDLLSSLEANRTAKAASTTRKDEPDFQTIAKWFARHDRHINHPDTDRLALLSCIFPERRPDRVYWLQATSLTRVIGRCLGLGSSRISDLDRWRKPGGPDLGQCVENVMRQAENVVQHDREVLVEEIDEALNLIASRCRFSGPQVRRQHTAVDLDTVLSSLYRRLSSRDAKWLTRMILKSYGPVTLPEKYTLERFHFLLPQLLQFQNTFKGALEMLNSEPMNHFPPRPDRKLAASLCAIALDHICPRTGIKVGRPDYFKARSIKHCIQMTSRRRMSVERKYDGEYCQIHIDFTNKQTPIQIFSKSGKDSTSDRSGIMSTVEESLHIGSPQCKFTQRCILEGELLVWSDKRADIADFHKLRKFLTRSGTFIGVDSDSPPQPYEHLMIVFFDILLLDDNVCLRRPHRERRLLLKNTVHSIHGRSAIAEQEILDFDKPESYRWLETSFSNAITRRWEGLVLKACDEPYFSMCPSGVDNSSGRWIKLKKDYIPGLGDTVDLVLIGGHYNAADAAFLPIPKTLNWTNFLVACLLNKEDVLQSRDIPRFRVIDVVGRHCMHRSLMESLNQFGDFIARDPKDFREFEIEYGHDSLPKATKIFKKPFVVELMGSGFEKPSGARYYTLRFPRIIKIHTDRSFEDAASFRELQVLAEETRSVPTADSSEEREHWCKRLKVGSGLTDYVVQRSKSPSSRSSSMEPDSHSEPQTPAQTGSDEVHCLDSLPSSPVHQSSQRSTSKQTSSTVGSHPALYIDETVMPIDLEHPIPKANVLTENNNLSQRQKHSQQENAMHLENPAKAVTNEAEETIKAMGPCAAATSLISIHHEVSAQHKTMERKPLKSPLTTIPIYMSRATLEADTLESLEDSALCEFLKFIGSANTMSLLSESNPSASSEGMGFGIVLVNTVEASLGKEIHRTAKAIQNASSFPPRGTIFFLDSLFLQQDICSEDFKFCLRTTWAELARHFYYACIRWDVSDQSQLIQSNQLAYDDHPDCARRQDKDLLISRVSFDQDEILALGEYISIDPPLLFGG</sequence>
<dbReference type="CDD" id="cd08039">
    <property type="entry name" value="Adenylation_DNA_ligase_Fungal"/>
    <property type="match status" value="1"/>
</dbReference>
<dbReference type="Gene3D" id="2.40.50.140">
    <property type="entry name" value="Nucleic acid-binding proteins"/>
    <property type="match status" value="1"/>
</dbReference>
<dbReference type="GO" id="GO:0003677">
    <property type="term" value="F:DNA binding"/>
    <property type="evidence" value="ECO:0007669"/>
    <property type="project" value="InterPro"/>
</dbReference>
<dbReference type="InterPro" id="IPR036599">
    <property type="entry name" value="DNA_ligase_N_sf"/>
</dbReference>
<evidence type="ECO:0000256" key="4">
    <source>
        <dbReference type="ARBA" id="ARBA00022840"/>
    </source>
</evidence>
<keyword evidence="2" id="KW-0436">Ligase</keyword>
<protein>
    <recommendedName>
        <fullName evidence="7">ATP-dependent DNA ligase family profile domain-containing protein</fullName>
    </recommendedName>
</protein>
<evidence type="ECO:0000313" key="9">
    <source>
        <dbReference type="Proteomes" id="UP001220324"/>
    </source>
</evidence>
<evidence type="ECO:0000256" key="3">
    <source>
        <dbReference type="ARBA" id="ARBA00022741"/>
    </source>
</evidence>
<dbReference type="InterPro" id="IPR029710">
    <property type="entry name" value="LIG4"/>
</dbReference>
<evidence type="ECO:0000256" key="1">
    <source>
        <dbReference type="ARBA" id="ARBA00007572"/>
    </source>
</evidence>
<reference evidence="8 9" key="1">
    <citation type="journal article" date="2023" name="IMA Fungus">
        <title>Comparative genomic study of the Penicillium genus elucidates a diverse pangenome and 15 lateral gene transfer events.</title>
        <authorList>
            <person name="Petersen C."/>
            <person name="Sorensen T."/>
            <person name="Nielsen M.R."/>
            <person name="Sondergaard T.E."/>
            <person name="Sorensen J.L."/>
            <person name="Fitzpatrick D.A."/>
            <person name="Frisvad J.C."/>
            <person name="Nielsen K.L."/>
        </authorList>
    </citation>
    <scope>NUCLEOTIDE SEQUENCE [LARGE SCALE GENOMIC DNA]</scope>
    <source>
        <strain evidence="8 9">IBT 35679</strain>
    </source>
</reference>
<dbReference type="Pfam" id="PF01068">
    <property type="entry name" value="DNA_ligase_A_M"/>
    <property type="match status" value="1"/>
</dbReference>
<gene>
    <name evidence="8" type="ORF">N7494_010772</name>
</gene>
<evidence type="ECO:0000313" key="8">
    <source>
        <dbReference type="EMBL" id="KAJ5524122.1"/>
    </source>
</evidence>
<dbReference type="Gene3D" id="3.30.470.30">
    <property type="entry name" value="DNA ligase/mRNA capping enzyme"/>
    <property type="match status" value="1"/>
</dbReference>
<name>A0AAD6G9I3_9EURO</name>
<dbReference type="Gene3D" id="1.10.3260.10">
    <property type="entry name" value="DNA ligase, ATP-dependent, N-terminal domain"/>
    <property type="match status" value="1"/>
</dbReference>
<dbReference type="InterPro" id="IPR012308">
    <property type="entry name" value="DNA_ligase_ATP-dep_N"/>
</dbReference>
<dbReference type="Proteomes" id="UP001220324">
    <property type="component" value="Unassembled WGS sequence"/>
</dbReference>
<dbReference type="InterPro" id="IPR012340">
    <property type="entry name" value="NA-bd_OB-fold"/>
</dbReference>
<comment type="similarity">
    <text evidence="1">Belongs to the ATP-dependent DNA ligase family.</text>
</comment>
<feature type="region of interest" description="Disordered" evidence="6">
    <location>
        <begin position="683"/>
        <end position="748"/>
    </location>
</feature>
<dbReference type="GO" id="GO:0003910">
    <property type="term" value="F:DNA ligase (ATP) activity"/>
    <property type="evidence" value="ECO:0007669"/>
    <property type="project" value="InterPro"/>
</dbReference>
<feature type="compositionally biased region" description="Low complexity" evidence="6">
    <location>
        <begin position="689"/>
        <end position="700"/>
    </location>
</feature>
<evidence type="ECO:0000256" key="5">
    <source>
        <dbReference type="ARBA" id="ARBA00023242"/>
    </source>
</evidence>
<accession>A0AAD6G9I3</accession>
<dbReference type="EMBL" id="JAQIZZ010000008">
    <property type="protein sequence ID" value="KAJ5524122.1"/>
    <property type="molecule type" value="Genomic_DNA"/>
</dbReference>
<dbReference type="AlphaFoldDB" id="A0AAD6G9I3"/>
<proteinExistence type="inferred from homology"/>
<keyword evidence="5" id="KW-0539">Nucleus</keyword>
<dbReference type="SUPFAM" id="SSF56091">
    <property type="entry name" value="DNA ligase/mRNA capping enzyme, catalytic domain"/>
    <property type="match status" value="1"/>
</dbReference>
<dbReference type="GO" id="GO:0032807">
    <property type="term" value="C:DNA ligase IV complex"/>
    <property type="evidence" value="ECO:0007669"/>
    <property type="project" value="TreeGrafter"/>
</dbReference>
<feature type="domain" description="ATP-dependent DNA ligase family profile" evidence="7">
    <location>
        <begin position="393"/>
        <end position="536"/>
    </location>
</feature>
<evidence type="ECO:0000256" key="6">
    <source>
        <dbReference type="SAM" id="MobiDB-lite"/>
    </source>
</evidence>
<evidence type="ECO:0000259" key="7">
    <source>
        <dbReference type="PROSITE" id="PS50160"/>
    </source>
</evidence>
<dbReference type="GO" id="GO:0006310">
    <property type="term" value="P:DNA recombination"/>
    <property type="evidence" value="ECO:0007669"/>
    <property type="project" value="InterPro"/>
</dbReference>
<evidence type="ECO:0000256" key="2">
    <source>
        <dbReference type="ARBA" id="ARBA00022598"/>
    </source>
</evidence>